<dbReference type="GeneID" id="120897293"/>
<organism evidence="3 4">
    <name type="scientific">Anopheles arabiensis</name>
    <name type="common">Mosquito</name>
    <dbReference type="NCBI Taxonomy" id="7173"/>
    <lineage>
        <taxon>Eukaryota</taxon>
        <taxon>Metazoa</taxon>
        <taxon>Ecdysozoa</taxon>
        <taxon>Arthropoda</taxon>
        <taxon>Hexapoda</taxon>
        <taxon>Insecta</taxon>
        <taxon>Pterygota</taxon>
        <taxon>Neoptera</taxon>
        <taxon>Endopterygota</taxon>
        <taxon>Diptera</taxon>
        <taxon>Nematocera</taxon>
        <taxon>Culicoidea</taxon>
        <taxon>Culicidae</taxon>
        <taxon>Anophelinae</taxon>
        <taxon>Anopheles</taxon>
    </lineage>
</organism>
<dbReference type="GO" id="GO:0016671">
    <property type="term" value="F:oxidoreductase activity, acting on a sulfur group of donors, disulfide as acceptor"/>
    <property type="evidence" value="ECO:0007669"/>
    <property type="project" value="InterPro"/>
</dbReference>
<dbReference type="Proteomes" id="UP000075840">
    <property type="component" value="Unassembled WGS sequence"/>
</dbReference>
<dbReference type="VEuPathDB" id="VectorBase:AARA002219"/>
<dbReference type="KEGG" id="aara:120897293"/>
<comment type="similarity">
    <text evidence="1">Belongs to the GILT family.</text>
</comment>
<dbReference type="PANTHER" id="PTHR13234:SF73">
    <property type="entry name" value="GILT-LIKE PROTEIN 2-RELATED"/>
    <property type="match status" value="1"/>
</dbReference>
<dbReference type="VEuPathDB" id="VectorBase:AARA21_008737"/>
<dbReference type="AlphaFoldDB" id="A0A182HLT7"/>
<dbReference type="InterPro" id="IPR004911">
    <property type="entry name" value="Interferon-induced_GILT"/>
</dbReference>
<dbReference type="Pfam" id="PF03227">
    <property type="entry name" value="GILT"/>
    <property type="match status" value="1"/>
</dbReference>
<evidence type="ECO:0000313" key="4">
    <source>
        <dbReference type="Proteomes" id="UP000075840"/>
    </source>
</evidence>
<evidence type="ECO:0000256" key="2">
    <source>
        <dbReference type="ARBA" id="ARBA00023180"/>
    </source>
</evidence>
<dbReference type="EnsemblMetazoa" id="AARA002219-RA">
    <property type="protein sequence ID" value="AARA002219-PA"/>
    <property type="gene ID" value="AARA002219"/>
</dbReference>
<dbReference type="PANTHER" id="PTHR13234">
    <property type="entry name" value="GAMMA-INTERFERON INDUCIBLE LYSOSOMAL THIOL REDUCTASE GILT"/>
    <property type="match status" value="1"/>
</dbReference>
<proteinExistence type="inferred from homology"/>
<sequence length="227" mass="26377">MRPNTANSFMELLFITLLIGSLLLLCPVRAAATNNVNVQSSNTLNKTDQLPVTIYYETLCSDSMVFITHQLYPSWLRHQKEMKLRLVPFGKAWIEEHPNEEPKYHCQHGPRECQLNILHGCILKKLPPKKAFSVVACLMKNFRTSFEQCMEGHESFQTSVVNCSQGQQGAKLFKEFANETDNVHRPLPFVPTIVADEPYNYYEQDDWLQHFDRKFMERYEAKFGVKL</sequence>
<dbReference type="EMBL" id="APCN01000918">
    <property type="status" value="NOT_ANNOTATED_CDS"/>
    <property type="molecule type" value="Genomic_DNA"/>
</dbReference>
<evidence type="ECO:0000313" key="3">
    <source>
        <dbReference type="EnsemblMetazoa" id="AARA002219-PA"/>
    </source>
</evidence>
<accession>A0A182HLT7</accession>
<keyword evidence="4" id="KW-1185">Reference proteome</keyword>
<dbReference type="RefSeq" id="XP_040157988.1">
    <property type="nucleotide sequence ID" value="XM_040302054.1"/>
</dbReference>
<evidence type="ECO:0000256" key="1">
    <source>
        <dbReference type="ARBA" id="ARBA00005679"/>
    </source>
</evidence>
<dbReference type="RefSeq" id="XP_040157986.1">
    <property type="nucleotide sequence ID" value="XM_040302052.1"/>
</dbReference>
<protein>
    <recommendedName>
        <fullName evidence="5">Gamma-interferon-inducible lysosomal thiol reductase</fullName>
    </recommendedName>
</protein>
<dbReference type="RefSeq" id="XP_040157987.1">
    <property type="nucleotide sequence ID" value="XM_040302053.1"/>
</dbReference>
<name>A0A182HLT7_ANOAR</name>
<keyword evidence="2" id="KW-0325">Glycoprotein</keyword>
<evidence type="ECO:0008006" key="5">
    <source>
        <dbReference type="Google" id="ProtNLM"/>
    </source>
</evidence>
<reference evidence="3" key="1">
    <citation type="submission" date="2022-08" db="UniProtKB">
        <authorList>
            <consortium name="EnsemblMetazoa"/>
        </authorList>
    </citation>
    <scope>IDENTIFICATION</scope>
    <source>
        <strain evidence="3">Dongola</strain>
    </source>
</reference>